<keyword evidence="1" id="KW-0472">Membrane</keyword>
<name>A0A6G8PT54_9ACTN</name>
<proteinExistence type="predicted"/>
<reference evidence="2 3" key="1">
    <citation type="submission" date="2019-10" db="EMBL/GenBank/DDBJ databases">
        <title>Rubrobacter sp nov SCSIO 52915 isolated from a deep-sea sediment in the South China Sea.</title>
        <authorList>
            <person name="Chen R.W."/>
        </authorList>
    </citation>
    <scope>NUCLEOTIDE SEQUENCE [LARGE SCALE GENOMIC DNA]</scope>
    <source>
        <strain evidence="2 3">SCSIO 52915</strain>
    </source>
</reference>
<feature type="transmembrane region" description="Helical" evidence="1">
    <location>
        <begin position="63"/>
        <end position="84"/>
    </location>
</feature>
<feature type="transmembrane region" description="Helical" evidence="1">
    <location>
        <begin position="119"/>
        <end position="141"/>
    </location>
</feature>
<dbReference type="AlphaFoldDB" id="A0A6G8PT54"/>
<dbReference type="RefSeq" id="WP_166395290.1">
    <property type="nucleotide sequence ID" value="NZ_CP045121.1"/>
</dbReference>
<organism evidence="2 3">
    <name type="scientific">Rubrobacter marinus</name>
    <dbReference type="NCBI Taxonomy" id="2653852"/>
    <lineage>
        <taxon>Bacteria</taxon>
        <taxon>Bacillati</taxon>
        <taxon>Actinomycetota</taxon>
        <taxon>Rubrobacteria</taxon>
        <taxon>Rubrobacterales</taxon>
        <taxon>Rubrobacteraceae</taxon>
        <taxon>Rubrobacter</taxon>
    </lineage>
</organism>
<feature type="transmembrane region" description="Helical" evidence="1">
    <location>
        <begin position="161"/>
        <end position="186"/>
    </location>
</feature>
<feature type="transmembrane region" description="Helical" evidence="1">
    <location>
        <begin position="221"/>
        <end position="239"/>
    </location>
</feature>
<feature type="transmembrane region" description="Helical" evidence="1">
    <location>
        <begin position="193"/>
        <end position="215"/>
    </location>
</feature>
<feature type="transmembrane region" description="Helical" evidence="1">
    <location>
        <begin position="6"/>
        <end position="26"/>
    </location>
</feature>
<dbReference type="Proteomes" id="UP000502706">
    <property type="component" value="Chromosome"/>
</dbReference>
<gene>
    <name evidence="2" type="ORF">GBA65_02785</name>
</gene>
<sequence length="243" mass="23979">MEALAAGFWGFVGGAALLIGAVVGLYANVSRRIIAVVMAVGAGVLVASVAFELMEEAYDAGGFGAASAGLILGALAYFAADGLVSRRARDRKRSEGQQEDGSATAITIGALMDGIPESVAIGASLIGGGSVSAAMVAAVFLSNVPEGLSAAAGMRKAGHPASYVLGLWGAVAVASALAALFGYLFLAGAPSGVVATIQAFAAGAILTMLASTMMPEAYEEGGAVVGLVTTGGFLIAFVLSRLE</sequence>
<keyword evidence="3" id="KW-1185">Reference proteome</keyword>
<accession>A0A6G8PT54</accession>
<evidence type="ECO:0000313" key="2">
    <source>
        <dbReference type="EMBL" id="QIN77610.1"/>
    </source>
</evidence>
<evidence type="ECO:0000256" key="1">
    <source>
        <dbReference type="SAM" id="Phobius"/>
    </source>
</evidence>
<dbReference type="KEGG" id="rmar:GBA65_02785"/>
<feature type="transmembrane region" description="Helical" evidence="1">
    <location>
        <begin position="33"/>
        <end position="51"/>
    </location>
</feature>
<dbReference type="EMBL" id="CP045121">
    <property type="protein sequence ID" value="QIN77610.1"/>
    <property type="molecule type" value="Genomic_DNA"/>
</dbReference>
<keyword evidence="1" id="KW-0812">Transmembrane</keyword>
<keyword evidence="1" id="KW-1133">Transmembrane helix</keyword>
<protein>
    <submittedName>
        <fullName evidence="2">ZIP family zinc transporter</fullName>
    </submittedName>
</protein>
<evidence type="ECO:0000313" key="3">
    <source>
        <dbReference type="Proteomes" id="UP000502706"/>
    </source>
</evidence>